<organism evidence="4 5">
    <name type="scientific">Schaalia canis</name>
    <dbReference type="NCBI Taxonomy" id="100469"/>
    <lineage>
        <taxon>Bacteria</taxon>
        <taxon>Bacillati</taxon>
        <taxon>Actinomycetota</taxon>
        <taxon>Actinomycetes</taxon>
        <taxon>Actinomycetales</taxon>
        <taxon>Actinomycetaceae</taxon>
        <taxon>Schaalia</taxon>
    </lineage>
</organism>
<evidence type="ECO:0000313" key="5">
    <source>
        <dbReference type="Proteomes" id="UP000280444"/>
    </source>
</evidence>
<dbReference type="Proteomes" id="UP000280444">
    <property type="component" value="Unassembled WGS sequence"/>
</dbReference>
<proteinExistence type="predicted"/>
<feature type="transmembrane region" description="Helical" evidence="2">
    <location>
        <begin position="283"/>
        <end position="306"/>
    </location>
</feature>
<evidence type="ECO:0000313" key="4">
    <source>
        <dbReference type="EMBL" id="RRC96333.1"/>
    </source>
</evidence>
<feature type="region of interest" description="Disordered" evidence="1">
    <location>
        <begin position="247"/>
        <end position="276"/>
    </location>
</feature>
<dbReference type="RefSeq" id="WP_124867814.1">
    <property type="nucleotide sequence ID" value="NZ_RQZF01000001.1"/>
</dbReference>
<evidence type="ECO:0000256" key="2">
    <source>
        <dbReference type="SAM" id="Phobius"/>
    </source>
</evidence>
<name>A0A3P1SGB6_9ACTO</name>
<dbReference type="AlphaFoldDB" id="A0A3P1SGB6"/>
<keyword evidence="3" id="KW-0732">Signal</keyword>
<dbReference type="NCBIfam" id="TIGR03769">
    <property type="entry name" value="P_ac_wall_RPT"/>
    <property type="match status" value="1"/>
</dbReference>
<feature type="chain" id="PRO_5018077071" description="Cell surface protein" evidence="3">
    <location>
        <begin position="28"/>
        <end position="330"/>
    </location>
</feature>
<dbReference type="InterPro" id="IPR022435">
    <property type="entry name" value="Surface-anchored_actinobac"/>
</dbReference>
<evidence type="ECO:0008006" key="6">
    <source>
        <dbReference type="Google" id="ProtNLM"/>
    </source>
</evidence>
<dbReference type="InterPro" id="IPR022395">
    <property type="entry name" value="CHP03773_ABC_transptr-like"/>
</dbReference>
<dbReference type="NCBIfam" id="NF038134">
    <property type="entry name" value="choice_anch_M"/>
    <property type="match status" value="1"/>
</dbReference>
<sequence>MRFLPRVSTTITLLVASLVLAPAAALANEDPNLAQSVSSDEAQASGQHVIERGHVDVGPRIVNGEWTVMARDDSGDVPVWRDPNEVVLRVRDASKLPAPTDSAYAFMEGKEGQEWYIIPQTENHEVVWLGWNTQDPEVTRVVERGATMSIGPVEGPGRSWMFLQDGTFGEPRLLVDGQKKEPQDVWVDVNTHVHANWVFTEPGVYTAALRFSAKTTDGQDLSASTTLRFAVGDATSADEAFTAAELSVPPSNAGDAQSGTNADPAMGTSDANDTEMAPSAEGAIPWVLIAVVLAGVAIGVGATLVIMRSRASARERAQAAAEIDAQEGTK</sequence>
<keyword evidence="5" id="KW-1185">Reference proteome</keyword>
<protein>
    <recommendedName>
        <fullName evidence="6">Cell surface protein</fullName>
    </recommendedName>
</protein>
<feature type="signal peptide" evidence="3">
    <location>
        <begin position="1"/>
        <end position="27"/>
    </location>
</feature>
<gene>
    <name evidence="4" type="ORF">EII11_01390</name>
</gene>
<dbReference type="EMBL" id="RQZF01000001">
    <property type="protein sequence ID" value="RRC96333.1"/>
    <property type="molecule type" value="Genomic_DNA"/>
</dbReference>
<evidence type="ECO:0000256" key="3">
    <source>
        <dbReference type="SAM" id="SignalP"/>
    </source>
</evidence>
<dbReference type="OrthoDB" id="4424311at2"/>
<evidence type="ECO:0000256" key="1">
    <source>
        <dbReference type="SAM" id="MobiDB-lite"/>
    </source>
</evidence>
<keyword evidence="2" id="KW-0812">Transmembrane</keyword>
<reference evidence="4 5" key="1">
    <citation type="submission" date="2018-11" db="EMBL/GenBank/DDBJ databases">
        <title>Genomes From Bacteria Associated with the Canine Oral Cavity: a Test Case for Automated Genome-Based Taxonomic Assignment.</title>
        <authorList>
            <person name="Coil D.A."/>
            <person name="Jospin G."/>
            <person name="Darling A.E."/>
            <person name="Wallis C."/>
            <person name="Davis I.J."/>
            <person name="Harris S."/>
            <person name="Eisen J.A."/>
            <person name="Holcombe L.J."/>
            <person name="O'Flynn C."/>
        </authorList>
    </citation>
    <scope>NUCLEOTIDE SEQUENCE [LARGE SCALE GENOMIC DNA]</scope>
    <source>
        <strain evidence="4 5">OH770</strain>
    </source>
</reference>
<accession>A0A3P1SGB6</accession>
<keyword evidence="2" id="KW-1133">Transmembrane helix</keyword>
<dbReference type="NCBIfam" id="TIGR03773">
    <property type="entry name" value="anch_rpt_wall"/>
    <property type="match status" value="1"/>
</dbReference>
<keyword evidence="2" id="KW-0472">Membrane</keyword>
<comment type="caution">
    <text evidence="4">The sequence shown here is derived from an EMBL/GenBank/DDBJ whole genome shotgun (WGS) entry which is preliminary data.</text>
</comment>